<dbReference type="InterPro" id="IPR006598">
    <property type="entry name" value="CAP10"/>
</dbReference>
<dbReference type="Proteomes" id="UP000239899">
    <property type="component" value="Unassembled WGS sequence"/>
</dbReference>
<evidence type="ECO:0000256" key="3">
    <source>
        <dbReference type="SAM" id="MobiDB-lite"/>
    </source>
</evidence>
<dbReference type="EMBL" id="LHPG02000001">
    <property type="protein sequence ID" value="PRW61189.1"/>
    <property type="molecule type" value="Genomic_DNA"/>
</dbReference>
<dbReference type="PANTHER" id="PTHR12203:SF35">
    <property type="entry name" value="PROTEIN O-GLUCOSYLTRANSFERASE 1"/>
    <property type="match status" value="1"/>
</dbReference>
<feature type="region of interest" description="Disordered" evidence="3">
    <location>
        <begin position="298"/>
        <end position="318"/>
    </location>
</feature>
<feature type="domain" description="Glycosyl transferase CAP10" evidence="4">
    <location>
        <begin position="423"/>
        <end position="668"/>
    </location>
</feature>
<dbReference type="OrthoDB" id="512904at2759"/>
<dbReference type="PANTHER" id="PTHR12203">
    <property type="entry name" value="KDEL LYS-ASP-GLU-LEU CONTAINING - RELATED"/>
    <property type="match status" value="1"/>
</dbReference>
<organism evidence="5 6">
    <name type="scientific">Chlorella sorokiniana</name>
    <name type="common">Freshwater green alga</name>
    <dbReference type="NCBI Taxonomy" id="3076"/>
    <lineage>
        <taxon>Eukaryota</taxon>
        <taxon>Viridiplantae</taxon>
        <taxon>Chlorophyta</taxon>
        <taxon>core chlorophytes</taxon>
        <taxon>Trebouxiophyceae</taxon>
        <taxon>Chlorellales</taxon>
        <taxon>Chlorellaceae</taxon>
        <taxon>Chlorella clade</taxon>
        <taxon>Chlorella</taxon>
    </lineage>
</organism>
<comment type="caution">
    <text evidence="5">The sequence shown here is derived from an EMBL/GenBank/DDBJ whole genome shotgun (WGS) entry which is preliminary data.</text>
</comment>
<feature type="compositionally biased region" description="Gly residues" evidence="3">
    <location>
        <begin position="685"/>
        <end position="705"/>
    </location>
</feature>
<accession>A0A2P6U4F5</accession>
<reference evidence="5 6" key="1">
    <citation type="journal article" date="2018" name="Plant J.">
        <title>Genome sequences of Chlorella sorokiniana UTEX 1602 and Micractinium conductrix SAG 241.80: implications to maltose excretion by a green alga.</title>
        <authorList>
            <person name="Arriola M.B."/>
            <person name="Velmurugan N."/>
            <person name="Zhang Y."/>
            <person name="Plunkett M.H."/>
            <person name="Hondzo H."/>
            <person name="Barney B.M."/>
        </authorList>
    </citation>
    <scope>NUCLEOTIDE SEQUENCE [LARGE SCALE GENOMIC DNA]</scope>
    <source>
        <strain evidence="6">UTEX 1602</strain>
    </source>
</reference>
<evidence type="ECO:0000256" key="1">
    <source>
        <dbReference type="ARBA" id="ARBA00010118"/>
    </source>
</evidence>
<dbReference type="InterPro" id="IPR051091">
    <property type="entry name" value="O-Glucosyltr/Glycosyltrsf_90"/>
</dbReference>
<dbReference type="SMART" id="SM00672">
    <property type="entry name" value="CAP10"/>
    <property type="match status" value="1"/>
</dbReference>
<keyword evidence="2" id="KW-0808">Transferase</keyword>
<evidence type="ECO:0000256" key="2">
    <source>
        <dbReference type="ARBA" id="ARBA00022679"/>
    </source>
</evidence>
<dbReference type="AlphaFoldDB" id="A0A2P6U4F5"/>
<dbReference type="Pfam" id="PF05686">
    <property type="entry name" value="Glyco_transf_90"/>
    <property type="match status" value="2"/>
</dbReference>
<proteinExistence type="inferred from homology"/>
<protein>
    <submittedName>
        <fullName evidence="5">KDEL motif-containing 2 Flags:Precursor</fullName>
    </submittedName>
</protein>
<name>A0A2P6U4F5_CHLSO</name>
<keyword evidence="6" id="KW-1185">Reference proteome</keyword>
<evidence type="ECO:0000259" key="4">
    <source>
        <dbReference type="SMART" id="SM00672"/>
    </source>
</evidence>
<dbReference type="GO" id="GO:0016740">
    <property type="term" value="F:transferase activity"/>
    <property type="evidence" value="ECO:0007669"/>
    <property type="project" value="UniProtKB-KW"/>
</dbReference>
<evidence type="ECO:0000313" key="5">
    <source>
        <dbReference type="EMBL" id="PRW61189.1"/>
    </source>
</evidence>
<comment type="similarity">
    <text evidence="1">Belongs to the glycosyltransferase 90 family.</text>
</comment>
<evidence type="ECO:0000313" key="6">
    <source>
        <dbReference type="Proteomes" id="UP000239899"/>
    </source>
</evidence>
<gene>
    <name evidence="5" type="ORF">C2E21_0583</name>
</gene>
<feature type="region of interest" description="Disordered" evidence="3">
    <location>
        <begin position="671"/>
        <end position="723"/>
    </location>
</feature>
<sequence length="723" mass="80085">MESLEEAFQPYAQGFGLEELEATASHFKADAQNGHVLTWIEVHNKTITFPRRKNQECVENCDAWIPLLKDRLERGMREGRLSIPEGVPFLLNVDDYSQCHVEGDGSSKCTAPIFSIFKSVFDRDVLIPNFKPEVFEPVFSPWQSKKEVAFFRGAPICSWPPLNGTYSETNAQVNCSRWVMAQLSWGHPELLNATLTENVTQYGGPLFVDMPRVSHQEAAEYKYLLAVDGSTAAYRLAFLMATNSVVLKQVTDKIEWYYGAVHRCEHYLPLSRAVKAHCIAFWVHAFVLPTGRGCRHLSASPARTPAKPASRRAAVRAPASRSVRRVADSLAASGQALMEGLEADFKPYEQGFGLEEVEATAAFLQADGELGHVHTWIEVHNQTVTYPRRKNRECSENCDSWFYLLKDSLERGMRTGRLSIPEGVPFLFNVNDASWCPVEGDGSSKCTAPLFSIFKSKYDRDIPIPNFKPVFEPIFHPWESKKEVAFFRGAPICSWPPLNGSHSSNVKVNCSRWVVAQLSWDYPEMFNATLTDNVTQYGGPRHVDMPRVSHQEAAEYKYVLAVDGATAAYRLAFLMATNSVVLKQVTDKMEWYYRAIHPCEHYLPFWVHNQTDVLQLVQQLQRNPANDLIAQHIAANSQAFALAYLSDEYAYWYWQLAIDKYVALYRGPRSGSGSSGGSSSSSGPPDGGGSTSSTSSGGGGGGSSGGPADAGTGALPPGPSDAG</sequence>